<dbReference type="EMBL" id="LAZR01000095">
    <property type="protein sequence ID" value="KKN92334.1"/>
    <property type="molecule type" value="Genomic_DNA"/>
</dbReference>
<gene>
    <name evidence="1" type="ORF">LCGC14_0208250</name>
</gene>
<reference evidence="1" key="1">
    <citation type="journal article" date="2015" name="Nature">
        <title>Complex archaea that bridge the gap between prokaryotes and eukaryotes.</title>
        <authorList>
            <person name="Spang A."/>
            <person name="Saw J.H."/>
            <person name="Jorgensen S.L."/>
            <person name="Zaremba-Niedzwiedzka K."/>
            <person name="Martijn J."/>
            <person name="Lind A.E."/>
            <person name="van Eijk R."/>
            <person name="Schleper C."/>
            <person name="Guy L."/>
            <person name="Ettema T.J."/>
        </authorList>
    </citation>
    <scope>NUCLEOTIDE SEQUENCE</scope>
</reference>
<accession>A0A0F9UL17</accession>
<sequence length="91" mass="10740">MKVEPRLVFEILFTKGDWRMVRATAPDSGPKYGKWVVIQHRCGGDISRFSEEEWSFCLYYDRVCGQCETSEPDEIVGFHNLYMWNNEEDLP</sequence>
<organism evidence="1">
    <name type="scientific">marine sediment metagenome</name>
    <dbReference type="NCBI Taxonomy" id="412755"/>
    <lineage>
        <taxon>unclassified sequences</taxon>
        <taxon>metagenomes</taxon>
        <taxon>ecological metagenomes</taxon>
    </lineage>
</organism>
<evidence type="ECO:0000313" key="1">
    <source>
        <dbReference type="EMBL" id="KKN92334.1"/>
    </source>
</evidence>
<name>A0A0F9UL17_9ZZZZ</name>
<dbReference type="AlphaFoldDB" id="A0A0F9UL17"/>
<proteinExistence type="predicted"/>
<protein>
    <submittedName>
        <fullName evidence="1">Uncharacterized protein</fullName>
    </submittedName>
</protein>
<comment type="caution">
    <text evidence="1">The sequence shown here is derived from an EMBL/GenBank/DDBJ whole genome shotgun (WGS) entry which is preliminary data.</text>
</comment>